<keyword evidence="1" id="KW-1133">Transmembrane helix</keyword>
<sequence length="87" mass="9678">MIYKTKKLKKQDILIGILFGIIAEVKSPFMGPITTIAYIGLRCMFKYSNVDVPIFKKKTFKGILDSIIFTIICGGVLGVINLFLGMS</sequence>
<proteinExistence type="predicted"/>
<comment type="caution">
    <text evidence="2">The sequence shown here is derived from an EMBL/GenBank/DDBJ whole genome shotgun (WGS) entry which is preliminary data.</text>
</comment>
<keyword evidence="3" id="KW-1185">Reference proteome</keyword>
<dbReference type="Proteomes" id="UP000031366">
    <property type="component" value="Unassembled WGS sequence"/>
</dbReference>
<dbReference type="RefSeq" id="WP_052268050.1">
    <property type="nucleotide sequence ID" value="NZ_AYSO01000015.1"/>
</dbReference>
<dbReference type="EMBL" id="AYSO01000015">
    <property type="protein sequence ID" value="KIE47277.1"/>
    <property type="molecule type" value="Genomic_DNA"/>
</dbReference>
<evidence type="ECO:0000256" key="1">
    <source>
        <dbReference type="SAM" id="Phobius"/>
    </source>
</evidence>
<feature type="transmembrane region" description="Helical" evidence="1">
    <location>
        <begin position="62"/>
        <end position="84"/>
    </location>
</feature>
<dbReference type="STRING" id="29341.RSJ17_13135"/>
<evidence type="ECO:0000313" key="3">
    <source>
        <dbReference type="Proteomes" id="UP000031366"/>
    </source>
</evidence>
<dbReference type="AlphaFoldDB" id="A0A0C1R1J5"/>
<accession>A0A0C1R1J5</accession>
<keyword evidence="1" id="KW-0812">Transmembrane</keyword>
<evidence type="ECO:0000313" key="2">
    <source>
        <dbReference type="EMBL" id="KIE47277.1"/>
    </source>
</evidence>
<feature type="transmembrane region" description="Helical" evidence="1">
    <location>
        <begin position="13"/>
        <end position="41"/>
    </location>
</feature>
<protein>
    <submittedName>
        <fullName evidence="2">Putative membrane protein</fullName>
    </submittedName>
</protein>
<organism evidence="2 3">
    <name type="scientific">Clostridium argentinense CDC 2741</name>
    <dbReference type="NCBI Taxonomy" id="1418104"/>
    <lineage>
        <taxon>Bacteria</taxon>
        <taxon>Bacillati</taxon>
        <taxon>Bacillota</taxon>
        <taxon>Clostridia</taxon>
        <taxon>Eubacteriales</taxon>
        <taxon>Clostridiaceae</taxon>
        <taxon>Clostridium</taxon>
    </lineage>
</organism>
<name>A0A0C1R1J5_9CLOT</name>
<gene>
    <name evidence="2" type="ORF">U732_1417</name>
</gene>
<reference evidence="2 3" key="1">
    <citation type="journal article" date="2015" name="Infect. Genet. Evol.">
        <title>Genomic sequences of six botulinum neurotoxin-producing strains representing three clostridial species illustrate the mobility and diversity of botulinum neurotoxin genes.</title>
        <authorList>
            <person name="Smith T.J."/>
            <person name="Hill K.K."/>
            <person name="Xie G."/>
            <person name="Foley B.T."/>
            <person name="Williamson C.H."/>
            <person name="Foster J.T."/>
            <person name="Johnson S.L."/>
            <person name="Chertkov O."/>
            <person name="Teshima H."/>
            <person name="Gibbons H.S."/>
            <person name="Johnsky L.A."/>
            <person name="Karavis M.A."/>
            <person name="Smith L.A."/>
        </authorList>
    </citation>
    <scope>NUCLEOTIDE SEQUENCE [LARGE SCALE GENOMIC DNA]</scope>
    <source>
        <strain evidence="2 3">CDC 2741</strain>
    </source>
</reference>
<keyword evidence="1" id="KW-0472">Membrane</keyword>